<evidence type="ECO:0000313" key="5">
    <source>
        <dbReference type="Proteomes" id="UP001501470"/>
    </source>
</evidence>
<organism evidence="4 5">
    <name type="scientific">Dactylosporangium maewongense</name>
    <dbReference type="NCBI Taxonomy" id="634393"/>
    <lineage>
        <taxon>Bacteria</taxon>
        <taxon>Bacillati</taxon>
        <taxon>Actinomycetota</taxon>
        <taxon>Actinomycetes</taxon>
        <taxon>Micromonosporales</taxon>
        <taxon>Micromonosporaceae</taxon>
        <taxon>Dactylosporangium</taxon>
    </lineage>
</organism>
<keyword evidence="3" id="KW-0406">Ion transport</keyword>
<proteinExistence type="inferred from homology"/>
<evidence type="ECO:0000313" key="4">
    <source>
        <dbReference type="EMBL" id="GAA1538848.1"/>
    </source>
</evidence>
<comment type="caution">
    <text evidence="4">The sequence shown here is derived from an EMBL/GenBank/DDBJ whole genome shotgun (WGS) entry which is preliminary data.</text>
</comment>
<sequence length="80" mass="7987">MDATARVAAIGETRLVRGYGLAGVTVVAAEDERAAQAAWRELDHRVGIVIVTPSAARAVAAAGGPGGRLLAVLPDPDGAA</sequence>
<evidence type="ECO:0000256" key="2">
    <source>
        <dbReference type="ARBA" id="ARBA00022448"/>
    </source>
</evidence>
<comment type="similarity">
    <text evidence="1">Belongs to the V-ATPase F subunit family.</text>
</comment>
<dbReference type="InterPro" id="IPR008218">
    <property type="entry name" value="ATPase_V1-cplx_f_g_su"/>
</dbReference>
<dbReference type="Proteomes" id="UP001501470">
    <property type="component" value="Unassembled WGS sequence"/>
</dbReference>
<evidence type="ECO:0000256" key="3">
    <source>
        <dbReference type="ARBA" id="ARBA00023065"/>
    </source>
</evidence>
<keyword evidence="2" id="KW-0813">Transport</keyword>
<name>A0ABN2BDH5_9ACTN</name>
<evidence type="ECO:0008006" key="6">
    <source>
        <dbReference type="Google" id="ProtNLM"/>
    </source>
</evidence>
<gene>
    <name evidence="4" type="ORF">GCM10009827_067560</name>
</gene>
<protein>
    <recommendedName>
        <fullName evidence="6">ATP synthase F subunit</fullName>
    </recommendedName>
</protein>
<dbReference type="EMBL" id="BAAAQD010000015">
    <property type="protein sequence ID" value="GAA1538848.1"/>
    <property type="molecule type" value="Genomic_DNA"/>
</dbReference>
<dbReference type="RefSeq" id="WP_344506372.1">
    <property type="nucleotide sequence ID" value="NZ_BAAAQD010000015.1"/>
</dbReference>
<evidence type="ECO:0000256" key="1">
    <source>
        <dbReference type="ARBA" id="ARBA00010148"/>
    </source>
</evidence>
<dbReference type="Pfam" id="PF01990">
    <property type="entry name" value="ATP-synt_F"/>
    <property type="match status" value="1"/>
</dbReference>
<accession>A0ABN2BDH5</accession>
<dbReference type="Gene3D" id="3.40.50.10580">
    <property type="entry name" value="ATPase, V1 complex, subunit F"/>
    <property type="match status" value="1"/>
</dbReference>
<keyword evidence="5" id="KW-1185">Reference proteome</keyword>
<reference evidence="4 5" key="1">
    <citation type="journal article" date="2019" name="Int. J. Syst. Evol. Microbiol.">
        <title>The Global Catalogue of Microorganisms (GCM) 10K type strain sequencing project: providing services to taxonomists for standard genome sequencing and annotation.</title>
        <authorList>
            <consortium name="The Broad Institute Genomics Platform"/>
            <consortium name="The Broad Institute Genome Sequencing Center for Infectious Disease"/>
            <person name="Wu L."/>
            <person name="Ma J."/>
        </authorList>
    </citation>
    <scope>NUCLEOTIDE SEQUENCE [LARGE SCALE GENOMIC DNA]</scope>
    <source>
        <strain evidence="4 5">JCM 15933</strain>
    </source>
</reference>
<dbReference type="InterPro" id="IPR036906">
    <property type="entry name" value="ATPase_V1_fsu_sf"/>
</dbReference>
<dbReference type="SUPFAM" id="SSF159468">
    <property type="entry name" value="AtpF-like"/>
    <property type="match status" value="1"/>
</dbReference>